<name>A0A1H9P4B2_9RHOB</name>
<evidence type="ECO:0008006" key="4">
    <source>
        <dbReference type="Google" id="ProtNLM"/>
    </source>
</evidence>
<feature type="transmembrane region" description="Helical" evidence="1">
    <location>
        <begin position="161"/>
        <end position="179"/>
    </location>
</feature>
<dbReference type="AlphaFoldDB" id="A0A1H9P4B2"/>
<accession>A0A1H9P4B2</accession>
<feature type="transmembrane region" description="Helical" evidence="1">
    <location>
        <begin position="94"/>
        <end position="111"/>
    </location>
</feature>
<reference evidence="2 3" key="1">
    <citation type="submission" date="2016-10" db="EMBL/GenBank/DDBJ databases">
        <authorList>
            <person name="de Groot N.N."/>
        </authorList>
    </citation>
    <scope>NUCLEOTIDE SEQUENCE [LARGE SCALE GENOMIC DNA]</scope>
    <source>
        <strain evidence="2 3">DSM 23042</strain>
    </source>
</reference>
<keyword evidence="3" id="KW-1185">Reference proteome</keyword>
<sequence>MIQMILFLHIMAGIAALAAAGIAVGSAKGGRLHRGSGNIYTLAMAIVGISALVLALVHPNPFLFAVGVFSLYLVFTGWRAAVVRDGKPRRFDHAGGAVMTLSGLGMLGWGAQGVLMGKGAHPVILLVFGSIGLTLALSDWRDWARGPVAGKVRISRHLSRMLGGTIATITAAAVVNLAFLPDLLVWLGPTALITPLIFWWTARVTRGAIRA</sequence>
<gene>
    <name evidence="2" type="ORF">SAMN04490244_1016</name>
</gene>
<feature type="transmembrane region" description="Helical" evidence="1">
    <location>
        <begin position="6"/>
        <end position="27"/>
    </location>
</feature>
<evidence type="ECO:0000313" key="3">
    <source>
        <dbReference type="Proteomes" id="UP000198885"/>
    </source>
</evidence>
<feature type="transmembrane region" description="Helical" evidence="1">
    <location>
        <begin position="185"/>
        <end position="202"/>
    </location>
</feature>
<dbReference type="RefSeq" id="WP_092686579.1">
    <property type="nucleotide sequence ID" value="NZ_FOGU01000001.1"/>
</dbReference>
<keyword evidence="1" id="KW-0472">Membrane</keyword>
<dbReference type="STRING" id="641238.SAMN04490244_1016"/>
<feature type="transmembrane region" description="Helical" evidence="1">
    <location>
        <begin position="63"/>
        <end position="82"/>
    </location>
</feature>
<keyword evidence="1" id="KW-0812">Transmembrane</keyword>
<organism evidence="2 3">
    <name type="scientific">Tranquillimonas rosea</name>
    <dbReference type="NCBI Taxonomy" id="641238"/>
    <lineage>
        <taxon>Bacteria</taxon>
        <taxon>Pseudomonadati</taxon>
        <taxon>Pseudomonadota</taxon>
        <taxon>Alphaproteobacteria</taxon>
        <taxon>Rhodobacterales</taxon>
        <taxon>Roseobacteraceae</taxon>
        <taxon>Tranquillimonas</taxon>
    </lineage>
</organism>
<feature type="transmembrane region" description="Helical" evidence="1">
    <location>
        <begin position="39"/>
        <end position="57"/>
    </location>
</feature>
<protein>
    <recommendedName>
        <fullName evidence="4">DUF2306 domain-containing protein</fullName>
    </recommendedName>
</protein>
<proteinExistence type="predicted"/>
<dbReference type="Proteomes" id="UP000198885">
    <property type="component" value="Unassembled WGS sequence"/>
</dbReference>
<evidence type="ECO:0000256" key="1">
    <source>
        <dbReference type="SAM" id="Phobius"/>
    </source>
</evidence>
<dbReference type="OrthoDB" id="5653727at2"/>
<evidence type="ECO:0000313" key="2">
    <source>
        <dbReference type="EMBL" id="SER42669.1"/>
    </source>
</evidence>
<feature type="transmembrane region" description="Helical" evidence="1">
    <location>
        <begin position="123"/>
        <end position="140"/>
    </location>
</feature>
<keyword evidence="1" id="KW-1133">Transmembrane helix</keyword>
<dbReference type="EMBL" id="FOGU01000001">
    <property type="protein sequence ID" value="SER42669.1"/>
    <property type="molecule type" value="Genomic_DNA"/>
</dbReference>